<organism evidence="9 10">
    <name type="scientific">[Phormidium ambiguum] IAM M-71</name>
    <dbReference type="NCBI Taxonomy" id="454136"/>
    <lineage>
        <taxon>Bacteria</taxon>
        <taxon>Bacillati</taxon>
        <taxon>Cyanobacteriota</taxon>
        <taxon>Cyanophyceae</taxon>
        <taxon>Oscillatoriophycideae</taxon>
        <taxon>Aerosakkonematales</taxon>
        <taxon>Aerosakkonemataceae</taxon>
        <taxon>Floridanema</taxon>
    </lineage>
</organism>
<dbReference type="GO" id="GO:0000155">
    <property type="term" value="F:phosphorelay sensor kinase activity"/>
    <property type="evidence" value="ECO:0007669"/>
    <property type="project" value="InterPro"/>
</dbReference>
<dbReference type="Gene3D" id="1.10.287.130">
    <property type="match status" value="1"/>
</dbReference>
<feature type="transmembrane region" description="Helical" evidence="7">
    <location>
        <begin position="152"/>
        <end position="170"/>
    </location>
</feature>
<evidence type="ECO:0000256" key="4">
    <source>
        <dbReference type="ARBA" id="ARBA00022777"/>
    </source>
</evidence>
<dbReference type="CDD" id="cd00082">
    <property type="entry name" value="HisKA"/>
    <property type="match status" value="1"/>
</dbReference>
<keyword evidence="6" id="KW-0175">Coiled coil</keyword>
<dbReference type="AlphaFoldDB" id="A0A1U7I3Q3"/>
<feature type="transmembrane region" description="Helical" evidence="7">
    <location>
        <begin position="108"/>
        <end position="132"/>
    </location>
</feature>
<feature type="transmembrane region" description="Helical" evidence="7">
    <location>
        <begin position="256"/>
        <end position="275"/>
    </location>
</feature>
<evidence type="ECO:0000256" key="2">
    <source>
        <dbReference type="ARBA" id="ARBA00012438"/>
    </source>
</evidence>
<feature type="transmembrane region" description="Helical" evidence="7">
    <location>
        <begin position="360"/>
        <end position="378"/>
    </location>
</feature>
<feature type="transmembrane region" description="Helical" evidence="7">
    <location>
        <begin position="216"/>
        <end position="235"/>
    </location>
</feature>
<dbReference type="PRINTS" id="PR00344">
    <property type="entry name" value="BCTRLSENSOR"/>
</dbReference>
<protein>
    <recommendedName>
        <fullName evidence="2">histidine kinase</fullName>
        <ecNumber evidence="2">2.7.13.3</ecNumber>
    </recommendedName>
</protein>
<dbReference type="EC" id="2.7.13.3" evidence="2"/>
<feature type="transmembrane region" description="Helical" evidence="7">
    <location>
        <begin position="456"/>
        <end position="476"/>
    </location>
</feature>
<dbReference type="InterPro" id="IPR003661">
    <property type="entry name" value="HisK_dim/P_dom"/>
</dbReference>
<evidence type="ECO:0000256" key="3">
    <source>
        <dbReference type="ARBA" id="ARBA00022553"/>
    </source>
</evidence>
<dbReference type="PANTHER" id="PTHR43065">
    <property type="entry name" value="SENSOR HISTIDINE KINASE"/>
    <property type="match status" value="1"/>
</dbReference>
<sequence>MAKTTKIIVKERRDYNTWVATETLEDYSLRYAPKSFRKWSEFLVANTAIGGISFLALEAIGGSLVINYGFTNSCWAILVVGGIIFLAGLPITYYAAKYNIDIDLLTRGAGFGYIGSTITSLIYASFTFIFFALEAAIMAQALKLYFNLPLSIGYLFCSLIIIPLVFYGVTLINKLQLWTQPIWFLLMISPYIFVLYKDPNALDNWLHFAGNSPSGAAFDPLLFGTAATVSFSLIAQLGEQVDYLRFLPNLDKENRFKWWFAVILAGPGWIVLGSAKQLGGAFLATLAIKNGVDFWTAKEPIQMYLAGFANIFSDPQLVFFVATLFVIVSQIKINVTNAYAGSLAWSNFFSRLTHNHPGRVVWLIFNVAIALLLMELGVFETLEIVLGLYSNIAIAWVGAVVADLIINKPLGLSPSYIEFKRAYLYNFNPVGFGSMAIASIISIVAFIGVFGNYAQAYAPFIALGVAFVLSPIIALITKGKYYIARENLHCQNNDIHTLITCCICEQEYELADTAFCPVYDGPICSLCCSLDSHCHDSCKTSENYLKNLTTNIYHHILRDKLSPQIGMRITKFGVIFFLLAGLIGTVFSLVYYQKVLNSLEIPAAVHYPILQIFVVLYAAFLLLTGIATWWIVLSEESRELAEEELDKQNQLLQQEITERQQIEIALQQLTHELEIRVAQRTSELSQALHSLQKAQTQLVQTEKMSSLGQLVAGIAHEINNPINFIHGNLEHASEYVTGLLELVETYQTELSQVPSNIEELAEEIELEFIQEDLPKLLSSMRVGTERIRAIVLSLRNFSRIDETDVKAVDIHEGIDSTLMILGHRLKAKSERPAIDVIKEYGKLPLVECYAGQLNQVFMNILVNAIDALEEENVNRSFAEIKSKPNQITVRTTVLEKEKLVVISILDNGPGISPAVQQKLFDYQFTTKPIGKGTGLGLSICRQIVVEKHGGTLTCNSELGKGTEFTIAIPIHQTTKLITANALI</sequence>
<evidence type="ECO:0000256" key="5">
    <source>
        <dbReference type="ARBA" id="ARBA00023012"/>
    </source>
</evidence>
<evidence type="ECO:0000256" key="1">
    <source>
        <dbReference type="ARBA" id="ARBA00000085"/>
    </source>
</evidence>
<evidence type="ECO:0000256" key="6">
    <source>
        <dbReference type="SAM" id="Coils"/>
    </source>
</evidence>
<dbReference type="InterPro" id="IPR036890">
    <property type="entry name" value="HATPase_C_sf"/>
</dbReference>
<dbReference type="SUPFAM" id="SSF55874">
    <property type="entry name" value="ATPase domain of HSP90 chaperone/DNA topoisomerase II/histidine kinase"/>
    <property type="match status" value="1"/>
</dbReference>
<dbReference type="InterPro" id="IPR003594">
    <property type="entry name" value="HATPase_dom"/>
</dbReference>
<feature type="transmembrane region" description="Helical" evidence="7">
    <location>
        <begin position="75"/>
        <end position="96"/>
    </location>
</feature>
<comment type="caution">
    <text evidence="9">The sequence shown here is derived from an EMBL/GenBank/DDBJ whole genome shotgun (WGS) entry which is preliminary data.</text>
</comment>
<dbReference type="PROSITE" id="PS50109">
    <property type="entry name" value="HIS_KIN"/>
    <property type="match status" value="1"/>
</dbReference>
<dbReference type="InterPro" id="IPR004358">
    <property type="entry name" value="Sig_transdc_His_kin-like_C"/>
</dbReference>
<keyword evidence="4 9" id="KW-0418">Kinase</keyword>
<dbReference type="SMART" id="SM00388">
    <property type="entry name" value="HisKA"/>
    <property type="match status" value="1"/>
</dbReference>
<comment type="catalytic activity">
    <reaction evidence="1">
        <text>ATP + protein L-histidine = ADP + protein N-phospho-L-histidine.</text>
        <dbReference type="EC" id="2.7.13.3"/>
    </reaction>
</comment>
<dbReference type="Proteomes" id="UP000185860">
    <property type="component" value="Unassembled WGS sequence"/>
</dbReference>
<keyword evidence="7" id="KW-0472">Membrane</keyword>
<reference evidence="9 10" key="1">
    <citation type="submission" date="2016-11" db="EMBL/GenBank/DDBJ databases">
        <title>Draft Genome Sequences of Nine Cyanobacterial Strains from Diverse Habitats.</title>
        <authorList>
            <person name="Zhu T."/>
            <person name="Hou S."/>
            <person name="Lu X."/>
            <person name="Hess W.R."/>
        </authorList>
    </citation>
    <scope>NUCLEOTIDE SEQUENCE [LARGE SCALE GENOMIC DNA]</scope>
    <source>
        <strain evidence="9 10">IAM M-71</strain>
    </source>
</reference>
<keyword evidence="3" id="KW-0597">Phosphoprotein</keyword>
<dbReference type="OrthoDB" id="569699at2"/>
<feature type="coiled-coil region" evidence="6">
    <location>
        <begin position="631"/>
        <end position="672"/>
    </location>
</feature>
<dbReference type="STRING" id="454136.NIES2119_30310"/>
<dbReference type="InterPro" id="IPR005467">
    <property type="entry name" value="His_kinase_dom"/>
</dbReference>
<evidence type="ECO:0000256" key="7">
    <source>
        <dbReference type="SAM" id="Phobius"/>
    </source>
</evidence>
<dbReference type="Gene3D" id="3.30.565.10">
    <property type="entry name" value="Histidine kinase-like ATPase, C-terminal domain"/>
    <property type="match status" value="1"/>
</dbReference>
<evidence type="ECO:0000313" key="9">
    <source>
        <dbReference type="EMBL" id="OKH30785.1"/>
    </source>
</evidence>
<keyword evidence="7" id="KW-1133">Transmembrane helix</keyword>
<accession>A0A1U7I3Q3</accession>
<dbReference type="SUPFAM" id="SSF47384">
    <property type="entry name" value="Homodimeric domain of signal transducing histidine kinase"/>
    <property type="match status" value="1"/>
</dbReference>
<dbReference type="PANTHER" id="PTHR43065:SF50">
    <property type="entry name" value="HISTIDINE KINASE"/>
    <property type="match status" value="1"/>
</dbReference>
<dbReference type="Pfam" id="PF02518">
    <property type="entry name" value="HATPase_c"/>
    <property type="match status" value="1"/>
</dbReference>
<feature type="transmembrane region" description="Helical" evidence="7">
    <location>
        <begin position="43"/>
        <end position="69"/>
    </location>
</feature>
<dbReference type="InterPro" id="IPR036097">
    <property type="entry name" value="HisK_dim/P_sf"/>
</dbReference>
<keyword evidence="5" id="KW-0902">Two-component regulatory system</keyword>
<evidence type="ECO:0000259" key="8">
    <source>
        <dbReference type="PROSITE" id="PS50109"/>
    </source>
</evidence>
<dbReference type="RefSeq" id="WP_073597216.1">
    <property type="nucleotide sequence ID" value="NZ_MRCE01000059.1"/>
</dbReference>
<dbReference type="EMBL" id="MRCE01000059">
    <property type="protein sequence ID" value="OKH30785.1"/>
    <property type="molecule type" value="Genomic_DNA"/>
</dbReference>
<feature type="transmembrane region" description="Helical" evidence="7">
    <location>
        <begin position="612"/>
        <end position="633"/>
    </location>
</feature>
<evidence type="ECO:0000313" key="10">
    <source>
        <dbReference type="Proteomes" id="UP000185860"/>
    </source>
</evidence>
<dbReference type="Pfam" id="PF00512">
    <property type="entry name" value="HisKA"/>
    <property type="match status" value="1"/>
</dbReference>
<feature type="transmembrane region" description="Helical" evidence="7">
    <location>
        <begin position="572"/>
        <end position="592"/>
    </location>
</feature>
<proteinExistence type="predicted"/>
<feature type="transmembrane region" description="Helical" evidence="7">
    <location>
        <begin position="384"/>
        <end position="406"/>
    </location>
</feature>
<feature type="transmembrane region" description="Helical" evidence="7">
    <location>
        <begin position="317"/>
        <end position="340"/>
    </location>
</feature>
<gene>
    <name evidence="9" type="ORF">NIES2119_30310</name>
</gene>
<dbReference type="Gene3D" id="1.10.4160.10">
    <property type="entry name" value="Hydantoin permease"/>
    <property type="match status" value="1"/>
</dbReference>
<feature type="domain" description="Histidine kinase" evidence="8">
    <location>
        <begin position="713"/>
        <end position="972"/>
    </location>
</feature>
<feature type="transmembrane region" description="Helical" evidence="7">
    <location>
        <begin position="427"/>
        <end position="450"/>
    </location>
</feature>
<name>A0A1U7I3Q3_9CYAN</name>
<keyword evidence="7" id="KW-0812">Transmembrane</keyword>
<dbReference type="SMART" id="SM00387">
    <property type="entry name" value="HATPase_c"/>
    <property type="match status" value="1"/>
</dbReference>
<feature type="transmembrane region" description="Helical" evidence="7">
    <location>
        <begin position="177"/>
        <end position="196"/>
    </location>
</feature>
<keyword evidence="4 9" id="KW-0808">Transferase</keyword>